<dbReference type="InterPro" id="IPR002487">
    <property type="entry name" value="TF_Kbox"/>
</dbReference>
<keyword evidence="2" id="KW-0805">Transcription regulation</keyword>
<dbReference type="PROSITE" id="PS50066">
    <property type="entry name" value="MADS_BOX_2"/>
    <property type="match status" value="1"/>
</dbReference>
<dbReference type="GO" id="GO:0003700">
    <property type="term" value="F:DNA-binding transcription factor activity"/>
    <property type="evidence" value="ECO:0007669"/>
    <property type="project" value="InterPro"/>
</dbReference>
<dbReference type="CDD" id="cd00265">
    <property type="entry name" value="MADS_MEF2_like"/>
    <property type="match status" value="1"/>
</dbReference>
<proteinExistence type="evidence at transcript level"/>
<evidence type="ECO:0000256" key="1">
    <source>
        <dbReference type="ARBA" id="ARBA00004123"/>
    </source>
</evidence>
<dbReference type="GO" id="GO:0005634">
    <property type="term" value="C:nucleus"/>
    <property type="evidence" value="ECO:0007669"/>
    <property type="project" value="UniProtKB-SubCell"/>
</dbReference>
<dbReference type="GO" id="GO:0000977">
    <property type="term" value="F:RNA polymerase II transcription regulatory region sequence-specific DNA binding"/>
    <property type="evidence" value="ECO:0007669"/>
    <property type="project" value="InterPro"/>
</dbReference>
<protein>
    <submittedName>
        <fullName evidence="9">MADS-box transcription factor</fullName>
    </submittedName>
</protein>
<dbReference type="InterPro" id="IPR002100">
    <property type="entry name" value="TF_MADSbox"/>
</dbReference>
<dbReference type="AlphaFoldDB" id="Q5NU19"/>
<dbReference type="SUPFAM" id="SSF55455">
    <property type="entry name" value="SRF-like"/>
    <property type="match status" value="1"/>
</dbReference>
<dbReference type="PANTHER" id="PTHR48019">
    <property type="entry name" value="SERUM RESPONSE FACTOR HOMOLOG"/>
    <property type="match status" value="1"/>
</dbReference>
<feature type="domain" description="MADS-box" evidence="7">
    <location>
        <begin position="1"/>
        <end position="44"/>
    </location>
</feature>
<dbReference type="SMART" id="SM00432">
    <property type="entry name" value="MADS"/>
    <property type="match status" value="1"/>
</dbReference>
<dbReference type="PROSITE" id="PS51297">
    <property type="entry name" value="K_BOX"/>
    <property type="match status" value="1"/>
</dbReference>
<keyword evidence="5" id="KW-0539">Nucleus</keyword>
<evidence type="ECO:0000259" key="8">
    <source>
        <dbReference type="PROSITE" id="PS51297"/>
    </source>
</evidence>
<name>Q5NU19_9LILI</name>
<evidence type="ECO:0000256" key="3">
    <source>
        <dbReference type="ARBA" id="ARBA00023125"/>
    </source>
</evidence>
<sequence length="198" mass="23027">QVTFSKRRNGLLKKAFELSVLCDAEVGVIVFSPRDKLYEFSSTSMQSTIDRYRMHTKCVNTNMPTEHNTQQWKYEAVSMANKIELLEASKRKLMGESLEPCTVDELQELESQIERSLSNIRGRKDYLLEQQIEELKEKERRLLEDNELLRHKSEEETELQLATPKGVQYDHGSQQMELETELHIGWPPKVATQCISHA</sequence>
<dbReference type="Pfam" id="PF01486">
    <property type="entry name" value="K-box"/>
    <property type="match status" value="1"/>
</dbReference>
<evidence type="ECO:0000256" key="4">
    <source>
        <dbReference type="ARBA" id="ARBA00023163"/>
    </source>
</evidence>
<feature type="coiled-coil region" evidence="6">
    <location>
        <begin position="128"/>
        <end position="155"/>
    </location>
</feature>
<evidence type="ECO:0000256" key="2">
    <source>
        <dbReference type="ARBA" id="ARBA00023015"/>
    </source>
</evidence>
<keyword evidence="6" id="KW-0175">Coiled coil</keyword>
<evidence type="ECO:0000259" key="7">
    <source>
        <dbReference type="PROSITE" id="PS50066"/>
    </source>
</evidence>
<organism evidence="9">
    <name type="scientific">Trillium camschatcense</name>
    <dbReference type="NCBI Taxonomy" id="49675"/>
    <lineage>
        <taxon>Eukaryota</taxon>
        <taxon>Viridiplantae</taxon>
        <taxon>Streptophyta</taxon>
        <taxon>Embryophyta</taxon>
        <taxon>Tracheophyta</taxon>
        <taxon>Spermatophyta</taxon>
        <taxon>Magnoliopsida</taxon>
        <taxon>Liliopsida</taxon>
        <taxon>Liliales</taxon>
        <taxon>Melanthiaceae</taxon>
        <taxon>Trillium</taxon>
    </lineage>
</organism>
<dbReference type="InterPro" id="IPR036879">
    <property type="entry name" value="TF_MADSbox_sf"/>
</dbReference>
<dbReference type="PRINTS" id="PR00404">
    <property type="entry name" value="MADSDOMAIN"/>
</dbReference>
<dbReference type="Pfam" id="PF00319">
    <property type="entry name" value="SRF-TF"/>
    <property type="match status" value="1"/>
</dbReference>
<dbReference type="EMBL" id="AB181491">
    <property type="protein sequence ID" value="BAD77881.1"/>
    <property type="molecule type" value="mRNA"/>
</dbReference>
<feature type="domain" description="K-box" evidence="8">
    <location>
        <begin position="69"/>
        <end position="159"/>
    </location>
</feature>
<gene>
    <name evidence="9" type="primary">TrcMADS1</name>
</gene>
<dbReference type="InterPro" id="IPR033896">
    <property type="entry name" value="MEF2-like_N"/>
</dbReference>
<dbReference type="GO" id="GO:0045944">
    <property type="term" value="P:positive regulation of transcription by RNA polymerase II"/>
    <property type="evidence" value="ECO:0007669"/>
    <property type="project" value="InterPro"/>
</dbReference>
<keyword evidence="4" id="KW-0804">Transcription</keyword>
<evidence type="ECO:0000256" key="6">
    <source>
        <dbReference type="SAM" id="Coils"/>
    </source>
</evidence>
<reference evidence="9" key="1">
    <citation type="submission" date="2004-06" db="EMBL/GenBank/DDBJ databases">
        <title>Gene duplication and functional evolution of the SOC1/TM3-like genes.</title>
        <authorList>
            <person name="Nakamura T."/>
            <person name="Fukuda T."/>
            <person name="Yokoyama J."/>
            <person name="Ochiai T."/>
            <person name="Kanno A."/>
            <person name="Kameya T."/>
        </authorList>
    </citation>
    <scope>NUCLEOTIDE SEQUENCE</scope>
    <source>
        <tissue evidence="9">Floral bud</tissue>
    </source>
</reference>
<accession>Q5NU19</accession>
<evidence type="ECO:0000313" key="9">
    <source>
        <dbReference type="EMBL" id="BAD77881.1"/>
    </source>
</evidence>
<comment type="subcellular location">
    <subcellularLocation>
        <location evidence="1">Nucleus</location>
    </subcellularLocation>
</comment>
<evidence type="ECO:0000256" key="5">
    <source>
        <dbReference type="ARBA" id="ARBA00023242"/>
    </source>
</evidence>
<dbReference type="GO" id="GO:0046983">
    <property type="term" value="F:protein dimerization activity"/>
    <property type="evidence" value="ECO:0007669"/>
    <property type="project" value="InterPro"/>
</dbReference>
<dbReference type="Gene3D" id="3.40.1810.10">
    <property type="entry name" value="Transcription factor, MADS-box"/>
    <property type="match status" value="1"/>
</dbReference>
<dbReference type="InterPro" id="IPR050142">
    <property type="entry name" value="MADS-box/MEF2_TF"/>
</dbReference>
<keyword evidence="3" id="KW-0238">DNA-binding</keyword>
<feature type="non-terminal residue" evidence="9">
    <location>
        <position position="1"/>
    </location>
</feature>